<dbReference type="InterPro" id="IPR003617">
    <property type="entry name" value="TFIIS/CRSP70_N_sub"/>
</dbReference>
<dbReference type="CDD" id="cd00183">
    <property type="entry name" value="TFIIS_I"/>
    <property type="match status" value="1"/>
</dbReference>
<dbReference type="Pfam" id="PF01096">
    <property type="entry name" value="Zn_ribbon_TFIIS"/>
    <property type="match status" value="1"/>
</dbReference>
<feature type="compositionally biased region" description="Low complexity" evidence="7">
    <location>
        <begin position="99"/>
        <end position="118"/>
    </location>
</feature>
<feature type="region of interest" description="Disordered" evidence="7">
    <location>
        <begin position="324"/>
        <end position="479"/>
    </location>
</feature>
<name>A0AAF0ETW5_9BASI</name>
<dbReference type="Gene3D" id="1.10.472.30">
    <property type="entry name" value="Transcription elongation factor S-II, central domain"/>
    <property type="match status" value="1"/>
</dbReference>
<dbReference type="SUPFAM" id="SSF46942">
    <property type="entry name" value="Elongation factor TFIIS domain 2"/>
    <property type="match status" value="1"/>
</dbReference>
<feature type="compositionally biased region" description="Acidic residues" evidence="7">
    <location>
        <begin position="1228"/>
        <end position="1268"/>
    </location>
</feature>
<feature type="region of interest" description="Disordered" evidence="7">
    <location>
        <begin position="82"/>
        <end position="118"/>
    </location>
</feature>
<evidence type="ECO:0000256" key="6">
    <source>
        <dbReference type="ARBA" id="ARBA00023242"/>
    </source>
</evidence>
<dbReference type="SMART" id="SM00440">
    <property type="entry name" value="ZnF_C2C2"/>
    <property type="match status" value="1"/>
</dbReference>
<dbReference type="SUPFAM" id="SSF48371">
    <property type="entry name" value="ARM repeat"/>
    <property type="match status" value="1"/>
</dbReference>
<dbReference type="NCBIfam" id="TIGR01385">
    <property type="entry name" value="TFSII"/>
    <property type="match status" value="1"/>
</dbReference>
<gene>
    <name evidence="11" type="primary">MAK21</name>
    <name evidence="11" type="ORF">MCUN1_003706</name>
</gene>
<comment type="subcellular location">
    <subcellularLocation>
        <location evidence="1">Nucleus</location>
    </subcellularLocation>
</comment>
<evidence type="ECO:0000256" key="3">
    <source>
        <dbReference type="ARBA" id="ARBA00022723"/>
    </source>
</evidence>
<dbReference type="GO" id="GO:0005634">
    <property type="term" value="C:nucleus"/>
    <property type="evidence" value="ECO:0007669"/>
    <property type="project" value="UniProtKB-SubCell"/>
</dbReference>
<dbReference type="GO" id="GO:0008270">
    <property type="term" value="F:zinc ion binding"/>
    <property type="evidence" value="ECO:0007669"/>
    <property type="project" value="UniProtKB-KW"/>
</dbReference>
<dbReference type="Pfam" id="PF07500">
    <property type="entry name" value="TFIIS_M"/>
    <property type="match status" value="1"/>
</dbReference>
<dbReference type="CDD" id="cd13749">
    <property type="entry name" value="Zn-ribbon_TFIIS"/>
    <property type="match status" value="1"/>
</dbReference>
<keyword evidence="5" id="KW-0862">Zinc</keyword>
<dbReference type="SMART" id="SM00509">
    <property type="entry name" value="TFS2N"/>
    <property type="match status" value="1"/>
</dbReference>
<evidence type="ECO:0000256" key="2">
    <source>
        <dbReference type="ARBA" id="ARBA00007797"/>
    </source>
</evidence>
<feature type="domain" description="TFIIS central" evidence="10">
    <location>
        <begin position="135"/>
        <end position="236"/>
    </location>
</feature>
<dbReference type="FunFam" id="1.10.472.30:FF:000003">
    <property type="entry name" value="Transcription elongation factor S-II"/>
    <property type="match status" value="1"/>
</dbReference>
<feature type="domain" description="Transcription elongation factor TFIIS/CRSP70 N-terminal sub-type" evidence="9">
    <location>
        <begin position="10"/>
        <end position="84"/>
    </location>
</feature>
<dbReference type="InterPro" id="IPR016024">
    <property type="entry name" value="ARM-type_fold"/>
</dbReference>
<evidence type="ECO:0000256" key="4">
    <source>
        <dbReference type="ARBA" id="ARBA00022771"/>
    </source>
</evidence>
<evidence type="ECO:0000259" key="10">
    <source>
        <dbReference type="SMART" id="SM00510"/>
    </source>
</evidence>
<dbReference type="SUPFAM" id="SSF57783">
    <property type="entry name" value="Zinc beta-ribbon"/>
    <property type="match status" value="1"/>
</dbReference>
<feature type="compositionally biased region" description="Acidic residues" evidence="7">
    <location>
        <begin position="1180"/>
        <end position="1193"/>
    </location>
</feature>
<dbReference type="Pfam" id="PF03914">
    <property type="entry name" value="CBF"/>
    <property type="match status" value="1"/>
</dbReference>
<evidence type="ECO:0000256" key="5">
    <source>
        <dbReference type="ARBA" id="ARBA00022833"/>
    </source>
</evidence>
<keyword evidence="4" id="KW-0863">Zinc-finger</keyword>
<feature type="domain" description="TFIIS-type" evidence="8">
    <location>
        <begin position="258"/>
        <end position="287"/>
    </location>
</feature>
<feature type="region of interest" description="Disordered" evidence="7">
    <location>
        <begin position="1168"/>
        <end position="1193"/>
    </location>
</feature>
<dbReference type="GO" id="GO:0006368">
    <property type="term" value="P:transcription elongation by RNA polymerase II"/>
    <property type="evidence" value="ECO:0007669"/>
    <property type="project" value="InterPro"/>
</dbReference>
<dbReference type="InterPro" id="IPR036575">
    <property type="entry name" value="TFIIS_cen_dom_sf"/>
</dbReference>
<keyword evidence="3" id="KW-0479">Metal-binding</keyword>
<dbReference type="InterPro" id="IPR001222">
    <property type="entry name" value="Znf_TFIIS"/>
</dbReference>
<dbReference type="InterPro" id="IPR006289">
    <property type="entry name" value="TFSII"/>
</dbReference>
<feature type="region of interest" description="Disordered" evidence="7">
    <location>
        <begin position="1223"/>
        <end position="1340"/>
    </location>
</feature>
<dbReference type="InterPro" id="IPR017923">
    <property type="entry name" value="TFIIS_N"/>
</dbReference>
<feature type="compositionally biased region" description="Basic and acidic residues" evidence="7">
    <location>
        <begin position="332"/>
        <end position="379"/>
    </location>
</feature>
<dbReference type="PANTHER" id="PTHR12048:SF0">
    <property type="entry name" value="CCAAT_ENHANCER-BINDING PROTEIN ZETA"/>
    <property type="match status" value="1"/>
</dbReference>
<dbReference type="InterPro" id="IPR003618">
    <property type="entry name" value="TFIIS_cen_dom"/>
</dbReference>
<comment type="similarity">
    <text evidence="2">Belongs to the CBF/MAK21 family.</text>
</comment>
<dbReference type="InterPro" id="IPR005612">
    <property type="entry name" value="CCAAT-binding_factor"/>
</dbReference>
<dbReference type="GO" id="GO:0003676">
    <property type="term" value="F:nucleic acid binding"/>
    <property type="evidence" value="ECO:0007669"/>
    <property type="project" value="InterPro"/>
</dbReference>
<keyword evidence="12" id="KW-1185">Reference proteome</keyword>
<dbReference type="Gene3D" id="1.20.930.10">
    <property type="entry name" value="Conserved domain common to transcription factors TFIIS, elongin A, CRSP70"/>
    <property type="match status" value="1"/>
</dbReference>
<accession>A0AAF0ETW5</accession>
<evidence type="ECO:0000313" key="12">
    <source>
        <dbReference type="Proteomes" id="UP001219933"/>
    </source>
</evidence>
<protein>
    <submittedName>
        <fullName evidence="11">RNA-binding ribosome biosynthesis protein mak21</fullName>
    </submittedName>
</protein>
<evidence type="ECO:0000259" key="8">
    <source>
        <dbReference type="SMART" id="SM00440"/>
    </source>
</evidence>
<organism evidence="11 12">
    <name type="scientific">Malassezia cuniculi</name>
    <dbReference type="NCBI Taxonomy" id="948313"/>
    <lineage>
        <taxon>Eukaryota</taxon>
        <taxon>Fungi</taxon>
        <taxon>Dikarya</taxon>
        <taxon>Basidiomycota</taxon>
        <taxon>Ustilaginomycotina</taxon>
        <taxon>Malasseziomycetes</taxon>
        <taxon>Malasseziales</taxon>
        <taxon>Malasseziaceae</taxon>
        <taxon>Malassezia</taxon>
    </lineage>
</organism>
<dbReference type="SUPFAM" id="SSF47676">
    <property type="entry name" value="Conserved domain common to transcription factors TFIIS, elongin A, CRSP70"/>
    <property type="match status" value="1"/>
</dbReference>
<feature type="compositionally biased region" description="Basic and acidic residues" evidence="7">
    <location>
        <begin position="82"/>
        <end position="98"/>
    </location>
</feature>
<feature type="compositionally biased region" description="Acidic residues" evidence="7">
    <location>
        <begin position="1277"/>
        <end position="1306"/>
    </location>
</feature>
<dbReference type="Pfam" id="PF08711">
    <property type="entry name" value="Med26"/>
    <property type="match status" value="1"/>
</dbReference>
<sequence length="1368" mass="151131">MPEAASVETLKELGRQLAKAASESRTEDVLAVLKQLKTSVEPTEEIIRATKIGVGVGKLRTHNDSRVSDLAKELVKLWKTQVEKQRRESSQKDKKRPSAAETPAASTASKESAAAPAAAASSDGKVNIDFEVLHDKTRNACLKLLYGSLEIESSFDRTTVYEKALAIEKATFDNIGNGGVNGDYRAKVRSLSLNIKDKNNPELRQQVLRGDIEPNVLIFMRSEELASSALKAERESIQQQNLHNAKGAEAQEAETDAFQCGKCKQRKTRYYQMQTRSADEPMTTDIFALGGSKEDLDLINSNSGETTLNESELSRELQQFLAANKIPGMSLPKEKAKQTTASKKEPTEKSAKDKKGSAEGKAGEGKAKNTKAVDGKSVDSKSTGKPAESKPSANPAESKLSAKSAESRPSGKPAESKPTGKATDSKPPGKTRPESKAQEKGKDTRPNEGKGKHAKEEPRKAREQPAAPSASGKHMRFDGDTVVVSNKGKLLIEPVPEWSSIKLPELEQSTRQPSESSITHLQQLGQRTLDEENSTYAEISNSGGSKYQMLGSMSISDLQFARSLISTNRAGTLSDRISALTLLLQSSPLHNIKTLETLMTMASRPSREESGRATRALADWFASSSGLGESKLHYFRDQPLMAAAAASSDSNAVRMHACIWAYEDLLKRTYFAFVQLLEKQSHDPLVFVRKQAVQQIFILLRDKPEQEHNLLRLLTNKLGDPDRSVAAKASTHLMELLQAHPAMKGIVIREISEAVLASQLQDARRQTGSHNQHMTYYGVLTLNQTLFTAQDAPVANDLFRTYFNLFNVCLKQNEAAEKEPVEEEETRDKKRWRDRGKAAQKNRTATDVDSRLLAALLAGIRRVFPFTTLDTDALDEHLNTLFRITHSHSFNIAVQALQLVFQVAVQIPSSGASARGFSQAVADRFYRTLYDSLLDSRLATTSKQAMYLNLLFKALRDDSDVERVKAFIKRLCQVLTVQEPAFVCGSLYLLHELVKGSPGLRTMITEPEEEDEQFYDIPEDGQVEKRAPRASAYDARKRDPRFAHAGDTALWDILPLVQHFHPSVALNAQQLLAGEVVTSTADLTQHTLMHFLDRFVYRNPKKNVSLKGPSIMQPALGGTAEGDVRVRSHVRRAGEQSVNTAEFWNRAPEKVPVDERFFLRFFQAKKNRSQLPQEKTEAPQEVDSDFESDEEGEQDVWNAIKASMPKGDTEDIDDDDDDDIIAAMGEEVGVDSDDDDADDGAEDDAEDDIEDDDDDDDDDDDEDDDSGDVDAAGIEDYSSDGEDATAMFEDEDDLIPSDEEVPEFDDSGIPFTDFDAAAGTKRPADDAPEPQGKNKERALRRKKLRAMPAFASAEEYAHMLPSDDEGDV</sequence>
<feature type="compositionally biased region" description="Basic residues" evidence="7">
    <location>
        <begin position="829"/>
        <end position="840"/>
    </location>
</feature>
<feature type="region of interest" description="Disordered" evidence="7">
    <location>
        <begin position="816"/>
        <end position="841"/>
    </location>
</feature>
<evidence type="ECO:0000256" key="1">
    <source>
        <dbReference type="ARBA" id="ARBA00004123"/>
    </source>
</evidence>
<dbReference type="InterPro" id="IPR035441">
    <property type="entry name" value="TFIIS/LEDGF_dom_sf"/>
</dbReference>
<evidence type="ECO:0000313" key="11">
    <source>
        <dbReference type="EMBL" id="WFD36816.1"/>
    </source>
</evidence>
<dbReference type="SMART" id="SM00510">
    <property type="entry name" value="TFS2M"/>
    <property type="match status" value="1"/>
</dbReference>
<reference evidence="11" key="1">
    <citation type="submission" date="2023-03" db="EMBL/GenBank/DDBJ databases">
        <title>Mating type loci evolution in Malassezia.</title>
        <authorList>
            <person name="Coelho M.A."/>
        </authorList>
    </citation>
    <scope>NUCLEOTIDE SEQUENCE</scope>
    <source>
        <strain evidence="11">CBS 11721</strain>
    </source>
</reference>
<dbReference type="InterPro" id="IPR040155">
    <property type="entry name" value="CEBPZ/Mak21-like"/>
</dbReference>
<dbReference type="PANTHER" id="PTHR12048">
    <property type="entry name" value="CCAAT-BINDING FACTOR-RELATED"/>
    <property type="match status" value="1"/>
</dbReference>
<dbReference type="EMBL" id="CP119881">
    <property type="protein sequence ID" value="WFD36816.1"/>
    <property type="molecule type" value="Genomic_DNA"/>
</dbReference>
<feature type="compositionally biased region" description="Basic and acidic residues" evidence="7">
    <location>
        <begin position="431"/>
        <end position="463"/>
    </location>
</feature>
<keyword evidence="6" id="KW-0539">Nucleus</keyword>
<proteinExistence type="inferred from homology"/>
<evidence type="ECO:0000259" key="9">
    <source>
        <dbReference type="SMART" id="SM00509"/>
    </source>
</evidence>
<dbReference type="Gene3D" id="2.20.25.10">
    <property type="match status" value="1"/>
</dbReference>
<dbReference type="Proteomes" id="UP001219933">
    <property type="component" value="Chromosome 5"/>
</dbReference>
<evidence type="ECO:0000256" key="7">
    <source>
        <dbReference type="SAM" id="MobiDB-lite"/>
    </source>
</evidence>